<name>A0ABN0YEF5_9CAUL</name>
<feature type="transmembrane region" description="Helical" evidence="1">
    <location>
        <begin position="41"/>
        <end position="65"/>
    </location>
</feature>
<evidence type="ECO:0000256" key="1">
    <source>
        <dbReference type="SAM" id="Phobius"/>
    </source>
</evidence>
<comment type="caution">
    <text evidence="4">The sequence shown here is derived from an EMBL/GenBank/DDBJ whole genome shotgun (WGS) entry which is preliminary data.</text>
</comment>
<feature type="transmembrane region" description="Helical" evidence="1">
    <location>
        <begin position="9"/>
        <end position="29"/>
    </location>
</feature>
<evidence type="ECO:0000259" key="2">
    <source>
        <dbReference type="Pfam" id="PF10081"/>
    </source>
</evidence>
<dbReference type="InterPro" id="IPR027787">
    <property type="entry name" value="Alpha/beta-hydrolase_catalytic"/>
</dbReference>
<dbReference type="Pfam" id="PF10081">
    <property type="entry name" value="Abhydrolase_9"/>
    <property type="match status" value="1"/>
</dbReference>
<feature type="transmembrane region" description="Helical" evidence="1">
    <location>
        <begin position="77"/>
        <end position="99"/>
    </location>
</feature>
<feature type="transmembrane region" description="Helical" evidence="1">
    <location>
        <begin position="159"/>
        <end position="180"/>
    </location>
</feature>
<dbReference type="RefSeq" id="WP_167177189.1">
    <property type="nucleotide sequence ID" value="NZ_BAAAEJ010000007.1"/>
</dbReference>
<dbReference type="Pfam" id="PF15420">
    <property type="entry name" value="Abhydrolase_9_N"/>
    <property type="match status" value="1"/>
</dbReference>
<proteinExistence type="predicted"/>
<keyword evidence="1" id="KW-0812">Transmembrane</keyword>
<dbReference type="PIRSF" id="PIRSF007542">
    <property type="entry name" value="UCP007542"/>
    <property type="match status" value="1"/>
</dbReference>
<dbReference type="InterPro" id="IPR012037">
    <property type="entry name" value="Alpha/beta-hydrolase_fam"/>
</dbReference>
<feature type="transmembrane region" description="Helical" evidence="1">
    <location>
        <begin position="119"/>
        <end position="139"/>
    </location>
</feature>
<dbReference type="Proteomes" id="UP001500791">
    <property type="component" value="Unassembled WGS sequence"/>
</dbReference>
<feature type="domain" description="Alpha/beta-hydrolase N-terminal" evidence="3">
    <location>
        <begin position="28"/>
        <end position="235"/>
    </location>
</feature>
<evidence type="ECO:0000259" key="3">
    <source>
        <dbReference type="Pfam" id="PF15420"/>
    </source>
</evidence>
<dbReference type="InterPro" id="IPR027788">
    <property type="entry name" value="Alpha/beta-hydrolase_N_dom"/>
</dbReference>
<dbReference type="EMBL" id="BAAAEJ010000007">
    <property type="protein sequence ID" value="GAA0392867.1"/>
    <property type="molecule type" value="Genomic_DNA"/>
</dbReference>
<gene>
    <name evidence="4" type="ORF">GCM10009093_19310</name>
</gene>
<feature type="domain" description="Alpha/beta-hydrolase catalytic" evidence="2">
    <location>
        <begin position="252"/>
        <end position="530"/>
    </location>
</feature>
<evidence type="ECO:0000313" key="4">
    <source>
        <dbReference type="EMBL" id="GAA0392867.1"/>
    </source>
</evidence>
<organism evidence="4 5">
    <name type="scientific">Brevundimonas terrae</name>
    <dbReference type="NCBI Taxonomy" id="363631"/>
    <lineage>
        <taxon>Bacteria</taxon>
        <taxon>Pseudomonadati</taxon>
        <taxon>Pseudomonadota</taxon>
        <taxon>Alphaproteobacteria</taxon>
        <taxon>Caulobacterales</taxon>
        <taxon>Caulobacteraceae</taxon>
        <taxon>Brevundimonas</taxon>
    </lineage>
</organism>
<evidence type="ECO:0000313" key="5">
    <source>
        <dbReference type="Proteomes" id="UP001500791"/>
    </source>
</evidence>
<keyword evidence="5" id="KW-1185">Reference proteome</keyword>
<keyword evidence="1" id="KW-1133">Transmembrane helix</keyword>
<protein>
    <submittedName>
        <fullName evidence="4">Alpha/beta-hydrolase family protein</fullName>
    </submittedName>
</protein>
<accession>A0ABN0YEF5</accession>
<reference evidence="4 5" key="1">
    <citation type="journal article" date="2019" name="Int. J. Syst. Evol. Microbiol.">
        <title>The Global Catalogue of Microorganisms (GCM) 10K type strain sequencing project: providing services to taxonomists for standard genome sequencing and annotation.</title>
        <authorList>
            <consortium name="The Broad Institute Genomics Platform"/>
            <consortium name="The Broad Institute Genome Sequencing Center for Infectious Disease"/>
            <person name="Wu L."/>
            <person name="Ma J."/>
        </authorList>
    </citation>
    <scope>NUCLEOTIDE SEQUENCE [LARGE SCALE GENOMIC DNA]</scope>
    <source>
        <strain evidence="4 5">JCM 13476</strain>
    </source>
</reference>
<sequence>MWRKILRPFGVVSSLGILLGAICFFTALSPSLVPRSGLLQGVLAGCCFAAGYGIGVLIASLWKWLELPVTRTDIHRRIYFGALAIGAILILAALILAAGWQNDVHRAMNLPPVESVRPFTISGVALVVAAILLAIGRLFRRAARTVSSRLSGHLPQKIAILAGVLAALALFNFIGSEVILGQGFKLFDKTYARVDATISDDTIAPADPLKTGSSASLLDWNTLGAEGRKFILATPDAEQISAITSRPALEPLRVYVGMGSAEDADTRAQLALDEAIRIGAFERKVLVLATPTGTGWMDPSAHFPLETLLDGDVATIGVQYSYLPSWLSLLAVPEYGSESARAVFLAFHDYWAALPADSRPQLYLFGLSLGAMNTDLSYDYYDIVDAPPNGVFMAGPPFTSRSWNQITHDRDAGSPAWLPTFRDGKVVRFMSQKGVPDHGTVWADTRILYLQYASDGIVFFSPSLIWQRPQWLDQPHGPDVSPKLRWFPVVTFLQVGFDLLTATSTPRGHGHVYDGGDYMEGWNAILKTERPPEERESLREAMKAQDL</sequence>
<keyword evidence="1" id="KW-0472">Membrane</keyword>